<dbReference type="EMBL" id="GDID01001102">
    <property type="protein sequence ID" value="JAP95504.1"/>
    <property type="molecule type" value="Transcribed_RNA"/>
</dbReference>
<gene>
    <name evidence="1" type="ORF">TPC1_11488</name>
</gene>
<proteinExistence type="predicted"/>
<accession>A0A146KI41</accession>
<name>A0A146KI41_9EUKA</name>
<organism evidence="1">
    <name type="scientific">Trepomonas sp. PC1</name>
    <dbReference type="NCBI Taxonomy" id="1076344"/>
    <lineage>
        <taxon>Eukaryota</taxon>
        <taxon>Metamonada</taxon>
        <taxon>Diplomonadida</taxon>
        <taxon>Hexamitidae</taxon>
        <taxon>Hexamitinae</taxon>
        <taxon>Trepomonas</taxon>
    </lineage>
</organism>
<dbReference type="InterPro" id="IPR016024">
    <property type="entry name" value="ARM-type_fold"/>
</dbReference>
<feature type="non-terminal residue" evidence="1">
    <location>
        <position position="1"/>
    </location>
</feature>
<dbReference type="SUPFAM" id="SSF48371">
    <property type="entry name" value="ARM repeat"/>
    <property type="match status" value="1"/>
</dbReference>
<dbReference type="AlphaFoldDB" id="A0A146KI41"/>
<reference evidence="1" key="1">
    <citation type="submission" date="2015-07" db="EMBL/GenBank/DDBJ databases">
        <title>Adaptation to a free-living lifestyle via gene acquisitions in the diplomonad Trepomonas sp. PC1.</title>
        <authorList>
            <person name="Xu F."/>
            <person name="Jerlstrom-Hultqvist J."/>
            <person name="Kolisko M."/>
            <person name="Simpson A.G.B."/>
            <person name="Roger A.J."/>
            <person name="Svard S.G."/>
            <person name="Andersson J.O."/>
        </authorList>
    </citation>
    <scope>NUCLEOTIDE SEQUENCE</scope>
    <source>
        <strain evidence="1">PC1</strain>
    </source>
</reference>
<evidence type="ECO:0000313" key="1">
    <source>
        <dbReference type="EMBL" id="JAP95504.1"/>
    </source>
</evidence>
<sequence length="1192" mass="138401">LKKECILNVEQFTKLLKILIQVSNDTNLSVRQAALEAITAILKVQMCSPACLREIYLNVITVCYEANEPRDVGQLVEIINLTPLNRNTNDFRRMVTVIQALQQTFLFYGITGQVQQLSQKYMFSDEICNLLSSIPFVETKTPKKHIPVLSDSMFNSVSQATKSVFPTPLKPQKDVQVENLEEFFYGNVCFLSEIERPDFELEQTFALQLQQLQKNDFAAVSDLVKKLQQIAKTAENKVQIIDAIVDFCIIYLAQGDEWVFQQSTNLLVFLIKIFQSAVHPTSLLKYFDVMLFRLAEPESLLLIEELVQKSTEVFGLQLMLYFCQKYQHEESIMQDLLPIMSNLIQIFGLQGLDFNRDIFYSQQKECNISVFVGELLKLQLKQPTEQLVSVICSSLPQPVQFTSQFDHNPKFRQLSLKQMSLQIQQIEPHLGITDPDETIVLAGETIVLEKQFLQLKPSISKDFLTFINSYPDILVQFLDFSSAFTIQKQDHQEVRLNLPNAQTRNFVEMLAEKFMEYTDCSVNLMQHSFSTGFMHRQSDLAMVEAFIYQLENFNEIHNNNMQELLIRFLIVKLCEYLVNPDVQLVIPRIFNLFLGGKNTKVNVLLLQIILRYAVIAIQQEGYFEFEKKQFYNMVEKIMQCRNEDFQQQVFQVVNAELEHLSLMNHQNLDLSLFFEYIQLISMDLIVLDQSEAIKMIGNLLQYVQLPQHNQQVKIIIQQIIRSAMNQNIEINQNMFTNSVMDEIFEEFLTFDLFSTYSAHISSKDIEVRITSLKQCILFGRENRAVFHASRIQNVINQTCDLLVGYLNLNEKEPNYRLLKYAALLIIESISDEQSQKYVDEASIQEMLRISAFVVYVFADFEVQAENQSKLKEITDNFTLIIQKLMQFNQNSLLPAMISLFQQTFEHLTNPKAGIFYQAKFLNQLQTQVLVKYLLVLIQSKKFNLQFVMFYAAKCFEQSAHHFGDLQPNQLLEAISSSQNDRSEFSERIGLIAAKQKIPAKELKLFFRFSRTFVEQNIHQIQELGFPWFSVLIQNLKAQQGVYNSVYQNKIKSPIITHQKTEVQTEVQTKIYKPEKPKSQIPQFSAQLEVKTAERDVKSVQQPKEAPKRPLTQQKAEIEKIDNKLVTNLRYNLAQMNKNPFLSFVNIHQLVRNEEQWREKVATTMEFIGQGTIKEKIINGLEIIFEAERKIGK</sequence>
<protein>
    <submittedName>
        <fullName evidence="1">Uncharacterized protein</fullName>
    </submittedName>
</protein>